<dbReference type="InterPro" id="IPR037124">
    <property type="entry name" value="Chaperonin_GroES_sf"/>
</dbReference>
<dbReference type="GO" id="GO:0051087">
    <property type="term" value="F:protein-folding chaperone binding"/>
    <property type="evidence" value="ECO:0007669"/>
    <property type="project" value="TreeGrafter"/>
</dbReference>
<gene>
    <name evidence="3" type="primary">groES</name>
    <name evidence="3" type="synonym">groS</name>
    <name evidence="5" type="ORF">SAMN05660453_0970</name>
</gene>
<proteinExistence type="inferred from homology"/>
<dbReference type="PANTHER" id="PTHR10772">
    <property type="entry name" value="10 KDA HEAT SHOCK PROTEIN"/>
    <property type="match status" value="1"/>
</dbReference>
<dbReference type="InterPro" id="IPR020818">
    <property type="entry name" value="Chaperonin_GroES"/>
</dbReference>
<dbReference type="CDD" id="cd00320">
    <property type="entry name" value="cpn10"/>
    <property type="match status" value="1"/>
</dbReference>
<comment type="similarity">
    <text evidence="1 3 4">Belongs to the GroES chaperonin family.</text>
</comment>
<keyword evidence="6" id="KW-1185">Reference proteome</keyword>
<evidence type="ECO:0000256" key="3">
    <source>
        <dbReference type="HAMAP-Rule" id="MF_00580"/>
    </source>
</evidence>
<dbReference type="AlphaFoldDB" id="A0A1I1G3H1"/>
<dbReference type="NCBIfam" id="NF001534">
    <property type="entry name" value="PRK00364.2-5"/>
    <property type="match status" value="1"/>
</dbReference>
<dbReference type="HAMAP" id="MF_00580">
    <property type="entry name" value="CH10"/>
    <property type="match status" value="1"/>
</dbReference>
<dbReference type="PROSITE" id="PS00681">
    <property type="entry name" value="CHAPERONINS_CPN10"/>
    <property type="match status" value="1"/>
</dbReference>
<protein>
    <recommendedName>
        <fullName evidence="3">Co-chaperonin GroES</fullName>
    </recommendedName>
    <alternativeName>
        <fullName evidence="3">10 kDa chaperonin</fullName>
    </alternativeName>
    <alternativeName>
        <fullName evidence="3">Chaperonin-10</fullName>
        <shortName evidence="3">Cpn10</shortName>
    </alternativeName>
</protein>
<dbReference type="SUPFAM" id="SSF50129">
    <property type="entry name" value="GroES-like"/>
    <property type="match status" value="1"/>
</dbReference>
<keyword evidence="2 3" id="KW-0143">Chaperone</keyword>
<dbReference type="STRING" id="283737.SAMN05660453_0970"/>
<comment type="subunit">
    <text evidence="3">Heptamer of 7 subunits arranged in a ring. Interacts with the chaperonin GroEL.</text>
</comment>
<dbReference type="NCBIfam" id="NF001531">
    <property type="entry name" value="PRK00364.2-2"/>
    <property type="match status" value="1"/>
</dbReference>
<dbReference type="SMART" id="SM00883">
    <property type="entry name" value="Cpn10"/>
    <property type="match status" value="1"/>
</dbReference>
<evidence type="ECO:0000313" key="6">
    <source>
        <dbReference type="Proteomes" id="UP000199376"/>
    </source>
</evidence>
<keyword evidence="3" id="KW-0963">Cytoplasm</keyword>
<dbReference type="PRINTS" id="PR00297">
    <property type="entry name" value="CHAPERONIN10"/>
</dbReference>
<dbReference type="GO" id="GO:0005737">
    <property type="term" value="C:cytoplasm"/>
    <property type="evidence" value="ECO:0007669"/>
    <property type="project" value="UniProtKB-SubCell"/>
</dbReference>
<comment type="subcellular location">
    <subcellularLocation>
        <location evidence="3">Cytoplasm</location>
    </subcellularLocation>
</comment>
<comment type="function">
    <text evidence="3 4">Together with the chaperonin GroEL, plays an essential role in assisting protein folding. The GroEL-GroES system forms a nano-cage that allows encapsulation of the non-native substrate proteins and provides a physical environment optimized to promote and accelerate protein folding. GroES binds to the apical surface of the GroEL ring, thereby capping the opening of the GroEL channel.</text>
</comment>
<dbReference type="OrthoDB" id="9806791at2"/>
<dbReference type="Gene3D" id="2.30.33.40">
    <property type="entry name" value="GroES chaperonin"/>
    <property type="match status" value="1"/>
</dbReference>
<dbReference type="InterPro" id="IPR011032">
    <property type="entry name" value="GroES-like_sf"/>
</dbReference>
<evidence type="ECO:0000313" key="5">
    <source>
        <dbReference type="EMBL" id="SFC06287.1"/>
    </source>
</evidence>
<dbReference type="PANTHER" id="PTHR10772:SF58">
    <property type="entry name" value="CO-CHAPERONIN GROES"/>
    <property type="match status" value="1"/>
</dbReference>
<dbReference type="GO" id="GO:0005524">
    <property type="term" value="F:ATP binding"/>
    <property type="evidence" value="ECO:0007669"/>
    <property type="project" value="InterPro"/>
</dbReference>
<accession>A0A1I1G3H1</accession>
<reference evidence="5 6" key="1">
    <citation type="submission" date="2016-10" db="EMBL/GenBank/DDBJ databases">
        <authorList>
            <person name="de Groot N.N."/>
        </authorList>
    </citation>
    <scope>NUCLEOTIDE SEQUENCE [LARGE SCALE GENOMIC DNA]</scope>
    <source>
        <strain evidence="5 6">DSM 19113</strain>
    </source>
</reference>
<evidence type="ECO:0000256" key="2">
    <source>
        <dbReference type="ARBA" id="ARBA00023186"/>
    </source>
</evidence>
<dbReference type="EMBL" id="FOLI01000004">
    <property type="protein sequence ID" value="SFC06287.1"/>
    <property type="molecule type" value="Genomic_DNA"/>
</dbReference>
<organism evidence="5 6">
    <name type="scientific">Fructobacillus durionis</name>
    <dbReference type="NCBI Taxonomy" id="283737"/>
    <lineage>
        <taxon>Bacteria</taxon>
        <taxon>Bacillati</taxon>
        <taxon>Bacillota</taxon>
        <taxon>Bacilli</taxon>
        <taxon>Lactobacillales</taxon>
        <taxon>Lactobacillaceae</taxon>
        <taxon>Fructobacillus</taxon>
    </lineage>
</organism>
<dbReference type="Proteomes" id="UP000199376">
    <property type="component" value="Unassembled WGS sequence"/>
</dbReference>
<dbReference type="GO" id="GO:0051082">
    <property type="term" value="F:unfolded protein binding"/>
    <property type="evidence" value="ECO:0007669"/>
    <property type="project" value="TreeGrafter"/>
</dbReference>
<evidence type="ECO:0000256" key="4">
    <source>
        <dbReference type="RuleBase" id="RU000535"/>
    </source>
</evidence>
<name>A0A1I1G3H1_9LACO</name>
<dbReference type="FunFam" id="2.30.33.40:FF:000001">
    <property type="entry name" value="10 kDa chaperonin"/>
    <property type="match status" value="1"/>
</dbReference>
<dbReference type="InterPro" id="IPR018369">
    <property type="entry name" value="Chaprnonin_Cpn10_CS"/>
</dbReference>
<dbReference type="GO" id="GO:0044183">
    <property type="term" value="F:protein folding chaperone"/>
    <property type="evidence" value="ECO:0007669"/>
    <property type="project" value="InterPro"/>
</dbReference>
<sequence length="94" mass="9845">MLKPLADRIIVQVEETGEQQVGGIVIAQASEQKPVTGKVVAAGPGRVTDAGQTLAMTVKAGDTVLFDKFAGQAIEVDGQDYLALHEKDVIGILD</sequence>
<dbReference type="GO" id="GO:0046872">
    <property type="term" value="F:metal ion binding"/>
    <property type="evidence" value="ECO:0007669"/>
    <property type="project" value="TreeGrafter"/>
</dbReference>
<evidence type="ECO:0000256" key="1">
    <source>
        <dbReference type="ARBA" id="ARBA00006975"/>
    </source>
</evidence>
<dbReference type="RefSeq" id="WP_091502565.1">
    <property type="nucleotide sequence ID" value="NZ_FOLI01000004.1"/>
</dbReference>
<dbReference type="Pfam" id="PF00166">
    <property type="entry name" value="Cpn10"/>
    <property type="match status" value="1"/>
</dbReference>